<dbReference type="KEGG" id="bgok:Pr1d_11290"/>
<evidence type="ECO:0000313" key="3">
    <source>
        <dbReference type="Proteomes" id="UP000323917"/>
    </source>
</evidence>
<organism evidence="2 3">
    <name type="scientific">Bythopirellula goksoeyrii</name>
    <dbReference type="NCBI Taxonomy" id="1400387"/>
    <lineage>
        <taxon>Bacteria</taxon>
        <taxon>Pseudomonadati</taxon>
        <taxon>Planctomycetota</taxon>
        <taxon>Planctomycetia</taxon>
        <taxon>Pirellulales</taxon>
        <taxon>Lacipirellulaceae</taxon>
        <taxon>Bythopirellula</taxon>
    </lineage>
</organism>
<gene>
    <name evidence="2" type="ORF">Pr1d_11290</name>
</gene>
<feature type="compositionally biased region" description="Polar residues" evidence="1">
    <location>
        <begin position="112"/>
        <end position="131"/>
    </location>
</feature>
<evidence type="ECO:0000313" key="2">
    <source>
        <dbReference type="EMBL" id="QEG33859.1"/>
    </source>
</evidence>
<feature type="region of interest" description="Disordered" evidence="1">
    <location>
        <begin position="111"/>
        <end position="164"/>
    </location>
</feature>
<protein>
    <submittedName>
        <fullName evidence="2">Uncharacterized protein</fullName>
    </submittedName>
</protein>
<dbReference type="AlphaFoldDB" id="A0A5B9Q887"/>
<proteinExistence type="predicted"/>
<dbReference type="EMBL" id="CP042913">
    <property type="protein sequence ID" value="QEG33859.1"/>
    <property type="molecule type" value="Genomic_DNA"/>
</dbReference>
<evidence type="ECO:0000256" key="1">
    <source>
        <dbReference type="SAM" id="MobiDB-lite"/>
    </source>
</evidence>
<name>A0A5B9Q887_9BACT</name>
<sequence length="195" mass="20568">MSALLADWHCGCTFAVECFVKSSIVKALGSGRGLPLPPAPESQPPVIAMRKLPSGLIGILLAGTVAACLLSQQLYGQSPAGGNDPLARWRATSPGMSTNAALAFYRLGGASPASNSRHPRFQPSTTATSQPAYYPSSPRGTGLPATGYSPSASRQAVSKPFEGLQPAPTAFDRYWPLMLRGEQDPKSGFIYWSIQ</sequence>
<dbReference type="Proteomes" id="UP000323917">
    <property type="component" value="Chromosome"/>
</dbReference>
<dbReference type="OrthoDB" id="9846042at2"/>
<accession>A0A5B9Q887</accession>
<keyword evidence="3" id="KW-1185">Reference proteome</keyword>
<reference evidence="2 3" key="1">
    <citation type="submission" date="2019-08" db="EMBL/GenBank/DDBJ databases">
        <title>Deep-cultivation of Planctomycetes and their phenomic and genomic characterization uncovers novel biology.</title>
        <authorList>
            <person name="Wiegand S."/>
            <person name="Jogler M."/>
            <person name="Boedeker C."/>
            <person name="Pinto D."/>
            <person name="Vollmers J."/>
            <person name="Rivas-Marin E."/>
            <person name="Kohn T."/>
            <person name="Peeters S.H."/>
            <person name="Heuer A."/>
            <person name="Rast P."/>
            <person name="Oberbeckmann S."/>
            <person name="Bunk B."/>
            <person name="Jeske O."/>
            <person name="Meyerdierks A."/>
            <person name="Storesund J.E."/>
            <person name="Kallscheuer N."/>
            <person name="Luecker S."/>
            <person name="Lage O.M."/>
            <person name="Pohl T."/>
            <person name="Merkel B.J."/>
            <person name="Hornburger P."/>
            <person name="Mueller R.-W."/>
            <person name="Bruemmer F."/>
            <person name="Labrenz M."/>
            <person name="Spormann A.M."/>
            <person name="Op den Camp H."/>
            <person name="Overmann J."/>
            <person name="Amann R."/>
            <person name="Jetten M.S.M."/>
            <person name="Mascher T."/>
            <person name="Medema M.H."/>
            <person name="Devos D.P."/>
            <person name="Kaster A.-K."/>
            <person name="Ovreas L."/>
            <person name="Rohde M."/>
            <person name="Galperin M.Y."/>
            <person name="Jogler C."/>
        </authorList>
    </citation>
    <scope>NUCLEOTIDE SEQUENCE [LARGE SCALE GENOMIC DNA]</scope>
    <source>
        <strain evidence="2 3">Pr1d</strain>
    </source>
</reference>